<dbReference type="SUPFAM" id="SSF52266">
    <property type="entry name" value="SGNH hydrolase"/>
    <property type="match status" value="1"/>
</dbReference>
<dbReference type="PROSITE" id="PS51257">
    <property type="entry name" value="PROKAR_LIPOPROTEIN"/>
    <property type="match status" value="1"/>
</dbReference>
<dbReference type="InterPro" id="IPR036514">
    <property type="entry name" value="SGNH_hydro_sf"/>
</dbReference>
<name>A0A1P8MXS8_9RHOB</name>
<dbReference type="Pfam" id="PF13472">
    <property type="entry name" value="Lipase_GDSL_2"/>
    <property type="match status" value="1"/>
</dbReference>
<dbReference type="STRING" id="299262.BWR18_14955"/>
<accession>A0A1P8MXS8</accession>
<dbReference type="AlphaFoldDB" id="A0A1P8MXS8"/>
<gene>
    <name evidence="2" type="ORF">BWR18_14955</name>
</gene>
<dbReference type="GO" id="GO:0016788">
    <property type="term" value="F:hydrolase activity, acting on ester bonds"/>
    <property type="evidence" value="ECO:0007669"/>
    <property type="project" value="UniProtKB-ARBA"/>
</dbReference>
<dbReference type="CDD" id="cd00229">
    <property type="entry name" value="SGNH_hydrolase"/>
    <property type="match status" value="1"/>
</dbReference>
<feature type="domain" description="SGNH hydrolase-type esterase" evidence="1">
    <location>
        <begin position="31"/>
        <end position="212"/>
    </location>
</feature>
<proteinExistence type="predicted"/>
<reference evidence="2 3" key="1">
    <citation type="submission" date="2017-01" db="EMBL/GenBank/DDBJ databases">
        <title>Complete genome of Tateyamaria omphalii DOK1-4 isolated from seawater in Dokdo.</title>
        <authorList>
            <person name="Kim J.H."/>
            <person name="Chi W.-J."/>
        </authorList>
    </citation>
    <scope>NUCLEOTIDE SEQUENCE [LARGE SCALE GENOMIC DNA]</scope>
    <source>
        <strain evidence="2 3">DOK1-4</strain>
    </source>
</reference>
<dbReference type="Proteomes" id="UP000186336">
    <property type="component" value="Chromosome"/>
</dbReference>
<evidence type="ECO:0000313" key="3">
    <source>
        <dbReference type="Proteomes" id="UP000186336"/>
    </source>
</evidence>
<sequence>MRVWVYLAACLALMACTEPVPSSGEARIIATGDSLLAWNAGAEWSVVAALEQRLGTQVVDRSVVGARYHYALPISGSLGLRIGSQYRAGPWDWAVMNGGGNDLWLGCGCGKCEAQLDRLIASDGASGTVVNAVKQARSDGARVAYVGYLRTPGRGSIIDHCREWGDRFEARLARMAARDVGVTFVSIADLVPHGDLSFHDVDRIHPSPKGSAAIAARIAAVINRGGP</sequence>
<dbReference type="InterPro" id="IPR013830">
    <property type="entry name" value="SGNH_hydro"/>
</dbReference>
<keyword evidence="3" id="KW-1185">Reference proteome</keyword>
<organism evidence="2 3">
    <name type="scientific">Tateyamaria omphalii</name>
    <dbReference type="NCBI Taxonomy" id="299262"/>
    <lineage>
        <taxon>Bacteria</taxon>
        <taxon>Pseudomonadati</taxon>
        <taxon>Pseudomonadota</taxon>
        <taxon>Alphaproteobacteria</taxon>
        <taxon>Rhodobacterales</taxon>
        <taxon>Roseobacteraceae</taxon>
        <taxon>Tateyamaria</taxon>
    </lineage>
</organism>
<dbReference type="KEGG" id="tom:BWR18_14955"/>
<dbReference type="Gene3D" id="3.40.50.1110">
    <property type="entry name" value="SGNH hydrolase"/>
    <property type="match status" value="1"/>
</dbReference>
<dbReference type="OrthoDB" id="7840049at2"/>
<evidence type="ECO:0000259" key="1">
    <source>
        <dbReference type="Pfam" id="PF13472"/>
    </source>
</evidence>
<protein>
    <submittedName>
        <fullName evidence="2">GDSL family lipase</fullName>
    </submittedName>
</protein>
<evidence type="ECO:0000313" key="2">
    <source>
        <dbReference type="EMBL" id="APX12841.1"/>
    </source>
</evidence>
<dbReference type="EMBL" id="CP019312">
    <property type="protein sequence ID" value="APX12841.1"/>
    <property type="molecule type" value="Genomic_DNA"/>
</dbReference>